<dbReference type="AlphaFoldDB" id="A0ABD5TB67"/>
<comment type="caution">
    <text evidence="1">The sequence shown here is derived from an EMBL/GenBank/DDBJ whole genome shotgun (WGS) entry which is preliminary data.</text>
</comment>
<dbReference type="Pfam" id="PF24370">
    <property type="entry name" value="DUF7526"/>
    <property type="match status" value="1"/>
</dbReference>
<proteinExistence type="predicted"/>
<dbReference type="Proteomes" id="UP001596443">
    <property type="component" value="Unassembled WGS sequence"/>
</dbReference>
<dbReference type="RefSeq" id="WP_284063544.1">
    <property type="nucleotide sequence ID" value="NZ_CP126159.1"/>
</dbReference>
<evidence type="ECO:0000313" key="1">
    <source>
        <dbReference type="EMBL" id="MFC6784723.1"/>
    </source>
</evidence>
<evidence type="ECO:0000313" key="2">
    <source>
        <dbReference type="Proteomes" id="UP001596443"/>
    </source>
</evidence>
<dbReference type="EMBL" id="JBHSWX010000001">
    <property type="protein sequence ID" value="MFC6784723.1"/>
    <property type="molecule type" value="Genomic_DNA"/>
</dbReference>
<gene>
    <name evidence="1" type="ORF">ACFQFD_01565</name>
</gene>
<organism evidence="1 2">
    <name type="scientific">Halobaculum halobium</name>
    <dbReference type="NCBI Taxonomy" id="3032281"/>
    <lineage>
        <taxon>Archaea</taxon>
        <taxon>Methanobacteriati</taxon>
        <taxon>Methanobacteriota</taxon>
        <taxon>Stenosarchaea group</taxon>
        <taxon>Halobacteria</taxon>
        <taxon>Halobacteriales</taxon>
        <taxon>Haloferacaceae</taxon>
        <taxon>Halobaculum</taxon>
    </lineage>
</organism>
<reference evidence="1 2" key="1">
    <citation type="journal article" date="2019" name="Int. J. Syst. Evol. Microbiol.">
        <title>The Global Catalogue of Microorganisms (GCM) 10K type strain sequencing project: providing services to taxonomists for standard genome sequencing and annotation.</title>
        <authorList>
            <consortium name="The Broad Institute Genomics Platform"/>
            <consortium name="The Broad Institute Genome Sequencing Center for Infectious Disease"/>
            <person name="Wu L."/>
            <person name="Ma J."/>
        </authorList>
    </citation>
    <scope>NUCLEOTIDE SEQUENCE [LARGE SCALE GENOMIC DNA]</scope>
    <source>
        <strain evidence="1 2">SYNS20</strain>
    </source>
</reference>
<dbReference type="GeneID" id="81211440"/>
<dbReference type="InterPro" id="IPR055948">
    <property type="entry name" value="DUF7526"/>
</dbReference>
<protein>
    <submittedName>
        <fullName evidence="1">Uncharacterized protein</fullName>
    </submittedName>
</protein>
<keyword evidence="2" id="KW-1185">Reference proteome</keyword>
<accession>A0ABD5TB67</accession>
<sequence>MTETITIEVLHVVAPADLDDADLQPTLRDLADSRHVVVGRRGGRQSWLDRVRAFLARDPLDAVTVVIDEPAGEGAELTLRVDETKIAGVYVAAGVEASD</sequence>
<name>A0ABD5TB67_9EURY</name>